<dbReference type="GO" id="GO:0003676">
    <property type="term" value="F:nucleic acid binding"/>
    <property type="evidence" value="ECO:0007669"/>
    <property type="project" value="InterPro"/>
</dbReference>
<dbReference type="FunFam" id="2.130.10.10:FF:000592">
    <property type="entry name" value="UV-damaged DNA binding protein"/>
    <property type="match status" value="1"/>
</dbReference>
<feature type="domain" description="RSE1/DDB1/CPSF1 first beta-propeller" evidence="7">
    <location>
        <begin position="12"/>
        <end position="378"/>
    </location>
</feature>
<dbReference type="FunFam" id="2.130.10.10:FF:000678">
    <property type="entry name" value="Putative UV-damaged DNA binding protein"/>
    <property type="match status" value="1"/>
</dbReference>
<dbReference type="GO" id="GO:0005634">
    <property type="term" value="C:nucleus"/>
    <property type="evidence" value="ECO:0007669"/>
    <property type="project" value="UniProtKB-SubCell"/>
</dbReference>
<dbReference type="Proteomes" id="UP000191672">
    <property type="component" value="Unassembled WGS sequence"/>
</dbReference>
<evidence type="ECO:0000313" key="9">
    <source>
        <dbReference type="EMBL" id="OQD90788.1"/>
    </source>
</evidence>
<dbReference type="InterPro" id="IPR004871">
    <property type="entry name" value="RSE1/DDB1/CPSF1_C"/>
</dbReference>
<evidence type="ECO:0000256" key="3">
    <source>
        <dbReference type="ARBA" id="ARBA00014577"/>
    </source>
</evidence>
<proteinExistence type="inferred from homology"/>
<dbReference type="GO" id="GO:0006397">
    <property type="term" value="P:mRNA processing"/>
    <property type="evidence" value="ECO:0007669"/>
    <property type="project" value="UniProtKB-KW"/>
</dbReference>
<comment type="caution">
    <text evidence="9">The sequence shown here is derived from an EMBL/GenBank/DDBJ whole genome shotgun (WGS) entry which is preliminary data.</text>
</comment>
<gene>
    <name evidence="9" type="ORF">PENANT_c001G02673</name>
</gene>
<dbReference type="SUPFAM" id="SSF50998">
    <property type="entry name" value="Quinoprotein alcohol dehydrogenase-like"/>
    <property type="match status" value="1"/>
</dbReference>
<evidence type="ECO:0000259" key="6">
    <source>
        <dbReference type="Pfam" id="PF03178"/>
    </source>
</evidence>
<dbReference type="AlphaFoldDB" id="A0A1V6QNL1"/>
<comment type="similarity">
    <text evidence="2">Belongs to the DDB1 family.</text>
</comment>
<feature type="domain" description="RSE1/DDB1/CPSF1 second beta-propeller" evidence="8">
    <location>
        <begin position="431"/>
        <end position="742"/>
    </location>
</feature>
<dbReference type="InterPro" id="IPR015943">
    <property type="entry name" value="WD40/YVTN_repeat-like_dom_sf"/>
</dbReference>
<dbReference type="OrthoDB" id="433457at2759"/>
<dbReference type="InterPro" id="IPR050358">
    <property type="entry name" value="RSE1/DDB1/CFT1"/>
</dbReference>
<dbReference type="InterPro" id="IPR011047">
    <property type="entry name" value="Quinoprotein_ADH-like_sf"/>
</dbReference>
<protein>
    <recommendedName>
        <fullName evidence="3">DNA damage-binding protein 1</fullName>
    </recommendedName>
</protein>
<dbReference type="InterPro" id="IPR058543">
    <property type="entry name" value="Beta-prop_RSE1/DDB1/CPSF1_2nd"/>
</dbReference>
<dbReference type="Gene3D" id="2.130.10.10">
    <property type="entry name" value="YVTN repeat-like/Quinoprotein amine dehydrogenase"/>
    <property type="match status" value="3"/>
</dbReference>
<keyword evidence="10" id="KW-1185">Reference proteome</keyword>
<dbReference type="Pfam" id="PF10433">
    <property type="entry name" value="Beta-prop_RSE1_1st"/>
    <property type="match status" value="1"/>
</dbReference>
<evidence type="ECO:0000259" key="7">
    <source>
        <dbReference type="Pfam" id="PF10433"/>
    </source>
</evidence>
<dbReference type="FunFam" id="2.130.10.10:FF:000629">
    <property type="entry name" value="UV-damaged DNA binding protein"/>
    <property type="match status" value="1"/>
</dbReference>
<evidence type="ECO:0000259" key="8">
    <source>
        <dbReference type="Pfam" id="PF23726"/>
    </source>
</evidence>
<dbReference type="STRING" id="416450.A0A1V6QNL1"/>
<dbReference type="EMBL" id="MDYN01000001">
    <property type="protein sequence ID" value="OQD90788.1"/>
    <property type="molecule type" value="Genomic_DNA"/>
</dbReference>
<feature type="domain" description="RSE1/DDB1/CPSF1 C-terminal" evidence="6">
    <location>
        <begin position="791"/>
        <end position="1114"/>
    </location>
</feature>
<evidence type="ECO:0000256" key="5">
    <source>
        <dbReference type="ARBA" id="ARBA00023242"/>
    </source>
</evidence>
<dbReference type="PANTHER" id="PTHR10644">
    <property type="entry name" value="DNA REPAIR/RNA PROCESSING CPSF FAMILY"/>
    <property type="match status" value="1"/>
</dbReference>
<dbReference type="Pfam" id="PF03178">
    <property type="entry name" value="CPSF_A"/>
    <property type="match status" value="1"/>
</dbReference>
<evidence type="ECO:0000313" key="10">
    <source>
        <dbReference type="Proteomes" id="UP000191672"/>
    </source>
</evidence>
<dbReference type="Gene3D" id="1.10.150.910">
    <property type="match status" value="1"/>
</dbReference>
<name>A0A1V6QNL1_9EURO</name>
<evidence type="ECO:0000256" key="1">
    <source>
        <dbReference type="ARBA" id="ARBA00004123"/>
    </source>
</evidence>
<evidence type="ECO:0000256" key="2">
    <source>
        <dbReference type="ARBA" id="ARBA00007453"/>
    </source>
</evidence>
<dbReference type="InterPro" id="IPR018846">
    <property type="entry name" value="Beta-prop_RSE1/DDB1/CPSF1_1st"/>
</dbReference>
<keyword evidence="5" id="KW-0539">Nucleus</keyword>
<dbReference type="Pfam" id="PF23726">
    <property type="entry name" value="Beta-prop_RSE1_2nd"/>
    <property type="match status" value="1"/>
</dbReference>
<reference evidence="10" key="1">
    <citation type="journal article" date="2017" name="Nat. Microbiol.">
        <title>Global analysis of biosynthetic gene clusters reveals vast potential of secondary metabolite production in Penicillium species.</title>
        <authorList>
            <person name="Nielsen J.C."/>
            <person name="Grijseels S."/>
            <person name="Prigent S."/>
            <person name="Ji B."/>
            <person name="Dainat J."/>
            <person name="Nielsen K.F."/>
            <person name="Frisvad J.C."/>
            <person name="Workman M."/>
            <person name="Nielsen J."/>
        </authorList>
    </citation>
    <scope>NUCLEOTIDE SEQUENCE [LARGE SCALE GENOMIC DNA]</scope>
    <source>
        <strain evidence="10">IBT 31811</strain>
    </source>
</reference>
<organism evidence="9 10">
    <name type="scientific">Penicillium antarcticum</name>
    <dbReference type="NCBI Taxonomy" id="416450"/>
    <lineage>
        <taxon>Eukaryota</taxon>
        <taxon>Fungi</taxon>
        <taxon>Dikarya</taxon>
        <taxon>Ascomycota</taxon>
        <taxon>Pezizomycotina</taxon>
        <taxon>Eurotiomycetes</taxon>
        <taxon>Eurotiomycetidae</taxon>
        <taxon>Eurotiales</taxon>
        <taxon>Aspergillaceae</taxon>
        <taxon>Penicillium</taxon>
    </lineage>
</organism>
<evidence type="ECO:0000256" key="4">
    <source>
        <dbReference type="ARBA" id="ARBA00022664"/>
    </source>
</evidence>
<keyword evidence="4" id="KW-0507">mRNA processing</keyword>
<comment type="subcellular location">
    <subcellularLocation>
        <location evidence="1">Nucleus</location>
    </subcellularLocation>
</comment>
<sequence>MAYVVPIHRASSIRHAVKLNFFNKESNEADCLVAAKSNRLEFYTLTPDGLILAATRALYAKVTMLACLPAPSHSPTDHLFVGTDQFNYFTLTWDHDMHEIKTARSYVDIAEPASRESQCAARCLIDPSGRFMTLEVYEGVVVVVPIVQATKKRGRVSTAASMPDVPQVGELDTPTTSRIDELFVRSSAFLHSGSNPWLALLYEDNQQKVRLRIRELDFTPGTSGTSADATFKEVEDKKLEGGVFGQELDLGSSHLIPIPGPLGGLIVLGETSIKYIDDHANDVMTRNLDESTVFVAWEMVDSQRFLLADDYGKLFLLTFLLDSQNKIDDWKLEYLGNTARAAVLVYLSGGMLFVGSHQGDSQVIRLSDKSFEIIQTLSNIAPILDFTIMDLGARSNEGQTHEFSSGQARIVTGSGAFDDGSLRSVRSGVGMEELGVLGEMDHITDLWGLQTRSSGKFLDTLIVTFVDETRVFQFSPDGEVEELDSFLGLTLTENTLLVTKLPGGRILQVTEQRALVADLESGMVTFEWAPENRKLITAASANDDHMVLVTSGQVVASFDIRNNVQLITQKDLGADQQISGLTVPSSPMGVFIAGFPQSAKVSVMSVKDFAVFQTKSLGPTGESFPRSVLVADVLANSHPTLFISMADGCVITFSLNPDDYSLTGMTKLVLGSEQPIFKKLPKGDGLYNVFATCENPSLIYGSEGRIIYSAVNSEGASRVCHLNAEAYPEAIAVATEKELKIALVDRERTTQIQTLPIGSTVRRVAYSPSEKAFGIGTIDRKLDGGDEIVGSHFILADEIMFRRLDALELETEELVESVIRTQFATGKDENGRETFKDRFIVGTAYADESKEGSIRGRILVLEVDHGRKLSKVAELQVKGACRALTMMGDLIIAALVKTVVVYKLTNSHSGPMKLEKLAAYRTSTAPVDVHVVDDIVAVSDLMKSVCLVKFTHGKDGKPDTLVEVGRHYQTVWSTAVACVGKETFLQSDAEGNLIVLSRNLNGVTAQDKQRLMPTSEIALGEMVNRIRPVNIPNLASTTVVPRAFLATVEGSIYLFAVINPEHQDFLMTLQTVVSAKVDSLGNLPFDKFRGFRTMVRSSDAPYRFVDGELIELFLTCSPSLQEEIVEEVGSMSVDEVKEIIEALRRLH</sequence>
<accession>A0A1V6QNL1</accession>